<sequence length="95" mass="10953">MLLTEWRLVWAIETNNHIMIQAIWSDHELKQKFLPAILAMNAIVSIMRDDLLGENMKDYVIKAVTKHQANETLSAGSVNALFSHYLTKYLKKPLN</sequence>
<organism evidence="1 2">
    <name type="scientific">Xenorhabdus kozodoii</name>
    <dbReference type="NCBI Taxonomy" id="351676"/>
    <lineage>
        <taxon>Bacteria</taxon>
        <taxon>Pseudomonadati</taxon>
        <taxon>Pseudomonadota</taxon>
        <taxon>Gammaproteobacteria</taxon>
        <taxon>Enterobacterales</taxon>
        <taxon>Morganellaceae</taxon>
        <taxon>Xenorhabdus</taxon>
    </lineage>
</organism>
<comment type="caution">
    <text evidence="1">The sequence shown here is derived from an EMBL/GenBank/DDBJ whole genome shotgun (WGS) entry which is preliminary data.</text>
</comment>
<evidence type="ECO:0000313" key="1">
    <source>
        <dbReference type="EMBL" id="PHM74965.1"/>
    </source>
</evidence>
<protein>
    <submittedName>
        <fullName evidence="1">Uncharacterized protein</fullName>
    </submittedName>
</protein>
<proteinExistence type="predicted"/>
<evidence type="ECO:0000313" key="2">
    <source>
        <dbReference type="Proteomes" id="UP000221101"/>
    </source>
</evidence>
<dbReference type="Proteomes" id="UP000221101">
    <property type="component" value="Unassembled WGS sequence"/>
</dbReference>
<dbReference type="EMBL" id="NJCX01000002">
    <property type="protein sequence ID" value="PHM74965.1"/>
    <property type="molecule type" value="Genomic_DNA"/>
</dbReference>
<accession>A0A2D0LH51</accession>
<keyword evidence="2" id="KW-1185">Reference proteome</keyword>
<dbReference type="AlphaFoldDB" id="A0A2D0LH51"/>
<gene>
    <name evidence="1" type="ORF">Xkoz_00502</name>
</gene>
<reference evidence="1 2" key="1">
    <citation type="journal article" date="2017" name="Nat. Microbiol.">
        <title>Natural product diversity associated with the nematode symbionts Photorhabdus and Xenorhabdus.</title>
        <authorList>
            <person name="Tobias N.J."/>
            <person name="Wolff H."/>
            <person name="Djahanschiri B."/>
            <person name="Grundmann F."/>
            <person name="Kronenwerth M."/>
            <person name="Shi Y.M."/>
            <person name="Simonyi S."/>
            <person name="Grun P."/>
            <person name="Shapiro-Ilan D."/>
            <person name="Pidot S.J."/>
            <person name="Stinear T.P."/>
            <person name="Ebersberger I."/>
            <person name="Bode H.B."/>
        </authorList>
    </citation>
    <scope>NUCLEOTIDE SEQUENCE [LARGE SCALE GENOMIC DNA]</scope>
    <source>
        <strain evidence="1 2">DSM 17907</strain>
    </source>
</reference>
<name>A0A2D0LH51_9GAMM</name>